<dbReference type="GO" id="GO:0008623">
    <property type="term" value="C:CHRAC"/>
    <property type="evidence" value="ECO:0007669"/>
    <property type="project" value="TreeGrafter"/>
</dbReference>
<comment type="caution">
    <text evidence="15">The sequence shown here is derived from an EMBL/GenBank/DDBJ whole genome shotgun (WGS) entry which is preliminary data.</text>
</comment>
<organism evidence="15 16">
    <name type="scientific">Paralvinella palmiformis</name>
    <dbReference type="NCBI Taxonomy" id="53620"/>
    <lineage>
        <taxon>Eukaryota</taxon>
        <taxon>Metazoa</taxon>
        <taxon>Spiralia</taxon>
        <taxon>Lophotrochozoa</taxon>
        <taxon>Annelida</taxon>
        <taxon>Polychaeta</taxon>
        <taxon>Sedentaria</taxon>
        <taxon>Canalipalpata</taxon>
        <taxon>Terebellida</taxon>
        <taxon>Terebelliformia</taxon>
        <taxon>Alvinellidae</taxon>
        <taxon>Paralvinella</taxon>
    </lineage>
</organism>
<dbReference type="PANTHER" id="PTHR10252:SF54">
    <property type="entry name" value="CHROMATIN ACCESSIBILITY COMPLEX PROTEIN 1"/>
    <property type="match status" value="1"/>
</dbReference>
<evidence type="ECO:0000256" key="12">
    <source>
        <dbReference type="ARBA" id="ARBA00083235"/>
    </source>
</evidence>
<dbReference type="GO" id="GO:0006261">
    <property type="term" value="P:DNA-templated DNA replication"/>
    <property type="evidence" value="ECO:0007669"/>
    <property type="project" value="TreeGrafter"/>
</dbReference>
<protein>
    <recommendedName>
        <fullName evidence="11">Chromatin accessibility complex protein 1</fullName>
    </recommendedName>
    <alternativeName>
        <fullName evidence="12">DNA polymerase epsilon subunit p15</fullName>
    </alternativeName>
</protein>
<dbReference type="GO" id="GO:0046982">
    <property type="term" value="F:protein heterodimerization activity"/>
    <property type="evidence" value="ECO:0007669"/>
    <property type="project" value="InterPro"/>
</dbReference>
<keyword evidence="3" id="KW-0808">Transferase</keyword>
<evidence type="ECO:0000313" key="16">
    <source>
        <dbReference type="Proteomes" id="UP001208570"/>
    </source>
</evidence>
<dbReference type="GO" id="GO:0006338">
    <property type="term" value="P:chromatin remodeling"/>
    <property type="evidence" value="ECO:0007669"/>
    <property type="project" value="TreeGrafter"/>
</dbReference>
<dbReference type="Gene3D" id="1.10.20.10">
    <property type="entry name" value="Histone, subunit A"/>
    <property type="match status" value="1"/>
</dbReference>
<dbReference type="Pfam" id="PF00808">
    <property type="entry name" value="CBFD_NFYB_HMF"/>
    <property type="match status" value="1"/>
</dbReference>
<reference evidence="15" key="1">
    <citation type="journal article" date="2023" name="Mol. Biol. Evol.">
        <title>Third-Generation Sequencing Reveals the Adaptive Role of the Epigenome in Three Deep-Sea Polychaetes.</title>
        <authorList>
            <person name="Perez M."/>
            <person name="Aroh O."/>
            <person name="Sun Y."/>
            <person name="Lan Y."/>
            <person name="Juniper S.K."/>
            <person name="Young C.R."/>
            <person name="Angers B."/>
            <person name="Qian P.Y."/>
        </authorList>
    </citation>
    <scope>NUCLEOTIDE SEQUENCE</scope>
    <source>
        <strain evidence="15">P08H-3</strain>
    </source>
</reference>
<dbReference type="PANTHER" id="PTHR10252">
    <property type="entry name" value="HISTONE-LIKE TRANSCRIPTION FACTOR CCAAT-RELATED"/>
    <property type="match status" value="1"/>
</dbReference>
<feature type="region of interest" description="Disordered" evidence="13">
    <location>
        <begin position="99"/>
        <end position="126"/>
    </location>
</feature>
<keyword evidence="6" id="KW-0175">Coiled coil</keyword>
<feature type="domain" description="Transcription factor CBF/NF-Y/archaeal histone" evidence="14">
    <location>
        <begin position="11"/>
        <end position="55"/>
    </location>
</feature>
<keyword evidence="8" id="KW-0539">Nucleus</keyword>
<evidence type="ECO:0000256" key="13">
    <source>
        <dbReference type="SAM" id="MobiDB-lite"/>
    </source>
</evidence>
<dbReference type="AlphaFoldDB" id="A0AAD9K8X1"/>
<evidence type="ECO:0000256" key="2">
    <source>
        <dbReference type="ARBA" id="ARBA00022553"/>
    </source>
</evidence>
<keyword evidence="4" id="KW-0548">Nucleotidyltransferase</keyword>
<evidence type="ECO:0000259" key="14">
    <source>
        <dbReference type="Pfam" id="PF00808"/>
    </source>
</evidence>
<evidence type="ECO:0000256" key="4">
    <source>
        <dbReference type="ARBA" id="ARBA00022695"/>
    </source>
</evidence>
<keyword evidence="2" id="KW-0597">Phosphoprotein</keyword>
<accession>A0AAD9K8X1</accession>
<gene>
    <name evidence="15" type="ORF">LSH36_32g04000</name>
</gene>
<dbReference type="InterPro" id="IPR009072">
    <property type="entry name" value="Histone-fold"/>
</dbReference>
<comment type="subunit">
    <text evidence="10">Heterodimer with POLE3; binds to DNA. Component of the CHRAC ISWI chromatin remodeling complex at least composed of SMARCA5/SNF2H, BAZ1A/ACF1, CHRAC1 and POLE3; the complex preferentially binds DNA through the CHRAC1-POLE3 heterodimer and possesses ATP-dependent nucleosome-remodeling activity. Within the complex, the heterodimer with POLE3 interacts with SMARCA5/SNF2H; the interaction is direct and enhances nucleosome sliding activity by the SMARCA5/SNF2H and BAZ1A/ACF1 interaction. Within the complex, the heterodimer with POLE3 interacts with BAZ1A/ACF1; the interactions are direct.</text>
</comment>
<dbReference type="CDD" id="cd22924">
    <property type="entry name" value="HFD_CHRAC1-like"/>
    <property type="match status" value="1"/>
</dbReference>
<feature type="compositionally biased region" description="Acidic residues" evidence="13">
    <location>
        <begin position="108"/>
        <end position="126"/>
    </location>
</feature>
<sequence length="126" mass="14388">MAESGAEVCLLPVSRIRTIMKSSPEISSISQESLFLIGKATELFVRHMAAETLNNSKSKMFLDYSSLAEVVSDNEQLQFLMDIIPKKIKMRDFKAMMARRKKKHAAENETDDDEEEEEEDEVECSH</sequence>
<name>A0AAD9K8X1_9ANNE</name>
<keyword evidence="5" id="KW-0007">Acetylation</keyword>
<evidence type="ECO:0000256" key="1">
    <source>
        <dbReference type="ARBA" id="ARBA00004123"/>
    </source>
</evidence>
<evidence type="ECO:0000256" key="7">
    <source>
        <dbReference type="ARBA" id="ARBA00023125"/>
    </source>
</evidence>
<dbReference type="FunFam" id="1.10.20.10:FF:000048">
    <property type="entry name" value="Chromatin accessibility complex subunit 1"/>
    <property type="match status" value="1"/>
</dbReference>
<evidence type="ECO:0000256" key="11">
    <source>
        <dbReference type="ARBA" id="ARBA00071805"/>
    </source>
</evidence>
<evidence type="ECO:0000256" key="9">
    <source>
        <dbReference type="ARBA" id="ARBA00059032"/>
    </source>
</evidence>
<evidence type="ECO:0000256" key="3">
    <source>
        <dbReference type="ARBA" id="ARBA00022679"/>
    </source>
</evidence>
<dbReference type="SUPFAM" id="SSF47113">
    <property type="entry name" value="Histone-fold"/>
    <property type="match status" value="1"/>
</dbReference>
<comment type="function">
    <text evidence="9">Forms a complex with DNA polymerase epsilon subunit POLE3 and binds naked DNA, which is then incorporated into chromatin, aided by the nucleosome remodeling activity of ISWI/SNF2H and ACF1. Does not enhance nucleosome sliding activity of the ACF-5 ISWI chromatin remodeling complex.</text>
</comment>
<proteinExistence type="predicted"/>
<evidence type="ECO:0000313" key="15">
    <source>
        <dbReference type="EMBL" id="KAK2167024.1"/>
    </source>
</evidence>
<dbReference type="InterPro" id="IPR003958">
    <property type="entry name" value="CBFA_NFYB_domain"/>
</dbReference>
<dbReference type="GO" id="GO:0003677">
    <property type="term" value="F:DNA binding"/>
    <property type="evidence" value="ECO:0007669"/>
    <property type="project" value="UniProtKB-KW"/>
</dbReference>
<evidence type="ECO:0000256" key="6">
    <source>
        <dbReference type="ARBA" id="ARBA00023054"/>
    </source>
</evidence>
<keyword evidence="7" id="KW-0238">DNA-binding</keyword>
<evidence type="ECO:0000256" key="8">
    <source>
        <dbReference type="ARBA" id="ARBA00023242"/>
    </source>
</evidence>
<dbReference type="GO" id="GO:0016779">
    <property type="term" value="F:nucleotidyltransferase activity"/>
    <property type="evidence" value="ECO:0007669"/>
    <property type="project" value="UniProtKB-KW"/>
</dbReference>
<comment type="subcellular location">
    <subcellularLocation>
        <location evidence="1">Nucleus</location>
    </subcellularLocation>
</comment>
<keyword evidence="16" id="KW-1185">Reference proteome</keyword>
<dbReference type="InterPro" id="IPR050568">
    <property type="entry name" value="Transcr_DNA_Rep_Reg"/>
</dbReference>
<evidence type="ECO:0000256" key="5">
    <source>
        <dbReference type="ARBA" id="ARBA00022990"/>
    </source>
</evidence>
<evidence type="ECO:0000256" key="10">
    <source>
        <dbReference type="ARBA" id="ARBA00062516"/>
    </source>
</evidence>
<dbReference type="Proteomes" id="UP001208570">
    <property type="component" value="Unassembled WGS sequence"/>
</dbReference>
<dbReference type="EMBL" id="JAODUP010000032">
    <property type="protein sequence ID" value="KAK2167024.1"/>
    <property type="molecule type" value="Genomic_DNA"/>
</dbReference>